<protein>
    <recommendedName>
        <fullName evidence="5">Peptidase M14 domain-containing protein</fullName>
    </recommendedName>
</protein>
<dbReference type="Gene3D" id="3.40.630.10">
    <property type="entry name" value="Zn peptidases"/>
    <property type="match status" value="1"/>
</dbReference>
<dbReference type="PROSITE" id="PS52035">
    <property type="entry name" value="PEPTIDASE_M14"/>
    <property type="match status" value="1"/>
</dbReference>
<keyword evidence="4" id="KW-0732">Signal</keyword>
<dbReference type="GO" id="GO:0008270">
    <property type="term" value="F:zinc ion binding"/>
    <property type="evidence" value="ECO:0007669"/>
    <property type="project" value="InterPro"/>
</dbReference>
<comment type="caution">
    <text evidence="3">Lacks conserved residue(s) required for the propagation of feature annotation.</text>
</comment>
<reference evidence="6 7" key="1">
    <citation type="journal article" date="2016" name="PLoS ONE">
        <title>Complete Genome Sequence and Comparative Genomics of a Novel Myxobacterium Myxococcus hansupus.</title>
        <authorList>
            <person name="Sharma G."/>
            <person name="Narwani T."/>
            <person name="Subramanian S."/>
        </authorList>
    </citation>
    <scope>NUCLEOTIDE SEQUENCE [LARGE SCALE GENOMIC DNA]</scope>
    <source>
        <strain evidence="7">mixupus</strain>
    </source>
</reference>
<dbReference type="PATRIC" id="fig|1297742.4.peg.5437"/>
<sequence length="610" mass="67558">MPHENVRSPLASNASPRRTRKSALLAMTVGCLLSTVPAGAQSLAPLPPARAWSGKSEALVAAPSHPWRTPAERAGFETTPSYEETRAWLEKLVASSPLLTLRTFGRTPEGRDLLYVRASKGGAGKPVVLAQAGIHSGEIDGKDAGLMLLRDIAHGGKETLLDRVDWVFVPILNVDGHERSSVWSRGQQRGPREKGWRGTAQNINLNRDYAKADAPETRAIIGLLRELDPALYVDFHVSDGPDMQYDVTYTFAGWGTYARSSAITDWLEGRFKSSVDASLSSQGHVPGVYPSLIDGDDPSSGLRFSPEGPRYSTGYGDFTGIPTVLVENHSLKPYKQRVLGAYVLMEAALRVVGTDAADIARAKAADRAARPERLMVKWERLTKPIGSIDFMGIRHERYRSPASGREEVRWTGKPVTTRRPIIGHRESLSVDIPKAWFVPAWETEAIERLALHGIRFETLDSPVTLTLDTVRLFEPRLGPVSEGRVRLQAKFQHERRQQTVPAGTVRVPSDQPLRLLAAALLEPESDDSLLAWGFFPHILTEDNFLDDYALAPMADRMLAENAAVREAFEAKVNADPAFARDGAARLRWFFEQTPYLDSRYRVHPVLRQVD</sequence>
<dbReference type="EMBL" id="CP012109">
    <property type="protein sequence ID" value="AKQ68439.1"/>
    <property type="molecule type" value="Genomic_DNA"/>
</dbReference>
<dbReference type="InterPro" id="IPR000834">
    <property type="entry name" value="Peptidase_M14"/>
</dbReference>
<proteinExistence type="inferred from homology"/>
<evidence type="ECO:0000313" key="6">
    <source>
        <dbReference type="EMBL" id="AKQ68439.1"/>
    </source>
</evidence>
<dbReference type="Pfam" id="PF00246">
    <property type="entry name" value="Peptidase_M14"/>
    <property type="match status" value="1"/>
</dbReference>
<evidence type="ECO:0000256" key="4">
    <source>
        <dbReference type="SAM" id="SignalP"/>
    </source>
</evidence>
<accession>A0A0H4X020</accession>
<evidence type="ECO:0000313" key="7">
    <source>
        <dbReference type="Proteomes" id="UP000009026"/>
    </source>
</evidence>
<evidence type="ECO:0000259" key="5">
    <source>
        <dbReference type="PROSITE" id="PS52035"/>
    </source>
</evidence>
<name>A0A0H4X020_9BACT</name>
<dbReference type="Proteomes" id="UP000009026">
    <property type="component" value="Chromosome"/>
</dbReference>
<comment type="similarity">
    <text evidence="2 3">Belongs to the peptidase M14 family.</text>
</comment>
<dbReference type="GO" id="GO:0004181">
    <property type="term" value="F:metallocarboxypeptidase activity"/>
    <property type="evidence" value="ECO:0007669"/>
    <property type="project" value="InterPro"/>
</dbReference>
<gene>
    <name evidence="6" type="ORF">A176_005351</name>
</gene>
<dbReference type="SMART" id="SM00631">
    <property type="entry name" value="Zn_pept"/>
    <property type="match status" value="1"/>
</dbReference>
<dbReference type="PANTHER" id="PTHR11705">
    <property type="entry name" value="PROTEASE FAMILY M14 CARBOXYPEPTIDASE A,B"/>
    <property type="match status" value="1"/>
</dbReference>
<dbReference type="STRING" id="1297742.A176_005351"/>
<evidence type="ECO:0000256" key="2">
    <source>
        <dbReference type="ARBA" id="ARBA00005988"/>
    </source>
</evidence>
<comment type="cofactor">
    <cofactor evidence="1">
        <name>Zn(2+)</name>
        <dbReference type="ChEBI" id="CHEBI:29105"/>
    </cofactor>
</comment>
<keyword evidence="7" id="KW-1185">Reference proteome</keyword>
<dbReference type="eggNOG" id="COG2866">
    <property type="taxonomic scope" value="Bacteria"/>
</dbReference>
<dbReference type="SUPFAM" id="SSF53187">
    <property type="entry name" value="Zn-dependent exopeptidases"/>
    <property type="match status" value="1"/>
</dbReference>
<dbReference type="CDD" id="cd06241">
    <property type="entry name" value="M14-like"/>
    <property type="match status" value="1"/>
</dbReference>
<feature type="signal peptide" evidence="4">
    <location>
        <begin position="1"/>
        <end position="40"/>
    </location>
</feature>
<dbReference type="KEGG" id="mym:A176_005351"/>
<evidence type="ECO:0000256" key="1">
    <source>
        <dbReference type="ARBA" id="ARBA00001947"/>
    </source>
</evidence>
<dbReference type="AlphaFoldDB" id="A0A0H4X020"/>
<dbReference type="PANTHER" id="PTHR11705:SF145">
    <property type="entry name" value="PEPTIDASE M14 CARBOXYPEPTIDASE A DOMAIN-CONTAINING PROTEIN"/>
    <property type="match status" value="1"/>
</dbReference>
<dbReference type="GO" id="GO:0005615">
    <property type="term" value="C:extracellular space"/>
    <property type="evidence" value="ECO:0007669"/>
    <property type="project" value="TreeGrafter"/>
</dbReference>
<organism evidence="6 7">
    <name type="scientific">Pseudomyxococcus hansupus</name>
    <dbReference type="NCBI Taxonomy" id="1297742"/>
    <lineage>
        <taxon>Bacteria</taxon>
        <taxon>Pseudomonadati</taxon>
        <taxon>Myxococcota</taxon>
        <taxon>Myxococcia</taxon>
        <taxon>Myxococcales</taxon>
        <taxon>Cystobacterineae</taxon>
        <taxon>Myxococcaceae</taxon>
        <taxon>Pseudomyxococcus</taxon>
    </lineage>
</organism>
<feature type="chain" id="PRO_5005212193" description="Peptidase M14 domain-containing protein" evidence="4">
    <location>
        <begin position="41"/>
        <end position="610"/>
    </location>
</feature>
<evidence type="ECO:0000256" key="3">
    <source>
        <dbReference type="PROSITE-ProRule" id="PRU01379"/>
    </source>
</evidence>
<feature type="domain" description="Peptidase M14" evidence="5">
    <location>
        <begin position="78"/>
        <end position="338"/>
    </location>
</feature>
<dbReference type="GO" id="GO:0006508">
    <property type="term" value="P:proteolysis"/>
    <property type="evidence" value="ECO:0007669"/>
    <property type="project" value="InterPro"/>
</dbReference>